<comment type="caution">
    <text evidence="1">The sequence shown here is derived from an EMBL/GenBank/DDBJ whole genome shotgun (WGS) entry which is preliminary data.</text>
</comment>
<sequence length="82" mass="9437">MLLLSMQRYSLSSLACVARLTTRICLTKTAQQKYQVKLQGHEAPQSQSHRLKTFAEISCIICVRHYNAFLLKSHYRGLVKII</sequence>
<name>A0A9P7Z4N1_9HELO</name>
<dbReference type="Proteomes" id="UP000887226">
    <property type="component" value="Unassembled WGS sequence"/>
</dbReference>
<keyword evidence="2" id="KW-1185">Reference proteome</keyword>
<reference evidence="1" key="1">
    <citation type="journal article" date="2021" name="IMA Fungus">
        <title>Genomic characterization of three marine fungi, including Emericellopsis atlantica sp. nov. with signatures of a generalist lifestyle and marine biomass degradation.</title>
        <authorList>
            <person name="Hagestad O.C."/>
            <person name="Hou L."/>
            <person name="Andersen J.H."/>
            <person name="Hansen E.H."/>
            <person name="Altermark B."/>
            <person name="Li C."/>
            <person name="Kuhnert E."/>
            <person name="Cox R.J."/>
            <person name="Crous P.W."/>
            <person name="Spatafora J.W."/>
            <person name="Lail K."/>
            <person name="Amirebrahimi M."/>
            <person name="Lipzen A."/>
            <person name="Pangilinan J."/>
            <person name="Andreopoulos W."/>
            <person name="Hayes R.D."/>
            <person name="Ng V."/>
            <person name="Grigoriev I.V."/>
            <person name="Jackson S.A."/>
            <person name="Sutton T.D.S."/>
            <person name="Dobson A.D.W."/>
            <person name="Rama T."/>
        </authorList>
    </citation>
    <scope>NUCLEOTIDE SEQUENCE</scope>
    <source>
        <strain evidence="1">TRa3180A</strain>
    </source>
</reference>
<dbReference type="EMBL" id="MU253857">
    <property type="protein sequence ID" value="KAG9245260.1"/>
    <property type="molecule type" value="Genomic_DNA"/>
</dbReference>
<evidence type="ECO:0000313" key="1">
    <source>
        <dbReference type="EMBL" id="KAG9245260.1"/>
    </source>
</evidence>
<evidence type="ECO:0000313" key="2">
    <source>
        <dbReference type="Proteomes" id="UP000887226"/>
    </source>
</evidence>
<protein>
    <submittedName>
        <fullName evidence="1">Uncharacterized protein</fullName>
    </submittedName>
</protein>
<proteinExistence type="predicted"/>
<dbReference type="AlphaFoldDB" id="A0A9P7Z4N1"/>
<organism evidence="1 2">
    <name type="scientific">Calycina marina</name>
    <dbReference type="NCBI Taxonomy" id="1763456"/>
    <lineage>
        <taxon>Eukaryota</taxon>
        <taxon>Fungi</taxon>
        <taxon>Dikarya</taxon>
        <taxon>Ascomycota</taxon>
        <taxon>Pezizomycotina</taxon>
        <taxon>Leotiomycetes</taxon>
        <taxon>Helotiales</taxon>
        <taxon>Pezizellaceae</taxon>
        <taxon>Calycina</taxon>
    </lineage>
</organism>
<accession>A0A9P7Z4N1</accession>
<gene>
    <name evidence="1" type="ORF">BJ878DRAFT_30204</name>
</gene>